<proteinExistence type="predicted"/>
<reference evidence="2 3" key="1">
    <citation type="submission" date="2018-01" db="EMBL/GenBank/DDBJ databases">
        <title>Draft genome sequence of Jiangella sp. GTF31.</title>
        <authorList>
            <person name="Sahin N."/>
            <person name="Ay H."/>
            <person name="Saygin H."/>
        </authorList>
    </citation>
    <scope>NUCLEOTIDE SEQUENCE [LARGE SCALE GENOMIC DNA]</scope>
    <source>
        <strain evidence="2 3">GTF31</strain>
    </source>
</reference>
<dbReference type="Proteomes" id="UP000248764">
    <property type="component" value="Unassembled WGS sequence"/>
</dbReference>
<evidence type="ECO:0000313" key="3">
    <source>
        <dbReference type="Proteomes" id="UP000248764"/>
    </source>
</evidence>
<evidence type="ECO:0000256" key="1">
    <source>
        <dbReference type="SAM" id="MobiDB-lite"/>
    </source>
</evidence>
<dbReference type="AlphaFoldDB" id="A0A2W2CCU8"/>
<feature type="region of interest" description="Disordered" evidence="1">
    <location>
        <begin position="26"/>
        <end position="48"/>
    </location>
</feature>
<keyword evidence="3" id="KW-1185">Reference proteome</keyword>
<sequence>MAVIAVVAFVTAVLIVLYRLGDEPDTSRADELPSSLNPYAQDPPDGGLPSIRATNDAIPYARAISEALFNWDTTSGLYPRDYAAVVLAEAAPDAEEARDLATDVAGYLPADDVWEQLRQYQTKQRIEVYSARVASGWSSVVEESHGQVPDGTTAVTIRAFRYRDSVHNDEQATVREKVTFTVFLACPPRVEEWCRLLRFSELNDPL</sequence>
<dbReference type="EMBL" id="POTW01000004">
    <property type="protein sequence ID" value="PZF86039.1"/>
    <property type="molecule type" value="Genomic_DNA"/>
</dbReference>
<accession>A0A2W2CCU8</accession>
<protein>
    <submittedName>
        <fullName evidence="2">Uncharacterized protein</fullName>
    </submittedName>
</protein>
<comment type="caution">
    <text evidence="2">The sequence shown here is derived from an EMBL/GenBank/DDBJ whole genome shotgun (WGS) entry which is preliminary data.</text>
</comment>
<name>A0A2W2CCU8_9ACTN</name>
<evidence type="ECO:0000313" key="2">
    <source>
        <dbReference type="EMBL" id="PZF86039.1"/>
    </source>
</evidence>
<gene>
    <name evidence="2" type="ORF">C1I92_02290</name>
</gene>
<organism evidence="2 3">
    <name type="scientific">Jiangella anatolica</name>
    <dbReference type="NCBI Taxonomy" id="2670374"/>
    <lineage>
        <taxon>Bacteria</taxon>
        <taxon>Bacillati</taxon>
        <taxon>Actinomycetota</taxon>
        <taxon>Actinomycetes</taxon>
        <taxon>Jiangellales</taxon>
        <taxon>Jiangellaceae</taxon>
        <taxon>Jiangella</taxon>
    </lineage>
</organism>